<feature type="compositionally biased region" description="Polar residues" evidence="1">
    <location>
        <begin position="110"/>
        <end position="126"/>
    </location>
</feature>
<organism evidence="2 3">
    <name type="scientific">Podarcis lilfordi</name>
    <name type="common">Lilford's wall lizard</name>
    <dbReference type="NCBI Taxonomy" id="74358"/>
    <lineage>
        <taxon>Eukaryota</taxon>
        <taxon>Metazoa</taxon>
        <taxon>Chordata</taxon>
        <taxon>Craniata</taxon>
        <taxon>Vertebrata</taxon>
        <taxon>Euteleostomi</taxon>
        <taxon>Lepidosauria</taxon>
        <taxon>Squamata</taxon>
        <taxon>Bifurcata</taxon>
        <taxon>Unidentata</taxon>
        <taxon>Episquamata</taxon>
        <taxon>Laterata</taxon>
        <taxon>Lacertibaenia</taxon>
        <taxon>Lacertidae</taxon>
        <taxon>Podarcis</taxon>
    </lineage>
</organism>
<dbReference type="EMBL" id="OX395138">
    <property type="protein sequence ID" value="CAI5789621.1"/>
    <property type="molecule type" value="Genomic_DNA"/>
</dbReference>
<reference evidence="2" key="1">
    <citation type="submission" date="2022-12" db="EMBL/GenBank/DDBJ databases">
        <authorList>
            <person name="Alioto T."/>
            <person name="Alioto T."/>
            <person name="Gomez Garrido J."/>
        </authorList>
    </citation>
    <scope>NUCLEOTIDE SEQUENCE</scope>
</reference>
<evidence type="ECO:0000256" key="1">
    <source>
        <dbReference type="SAM" id="MobiDB-lite"/>
    </source>
</evidence>
<dbReference type="Proteomes" id="UP001178461">
    <property type="component" value="Chromosome 13"/>
</dbReference>
<gene>
    <name evidence="2" type="ORF">PODLI_1B024348</name>
</gene>
<name>A0AA35L4D6_9SAUR</name>
<dbReference type="AlphaFoldDB" id="A0AA35L4D6"/>
<keyword evidence="3" id="KW-1185">Reference proteome</keyword>
<feature type="region of interest" description="Disordered" evidence="1">
    <location>
        <begin position="110"/>
        <end position="138"/>
    </location>
</feature>
<evidence type="ECO:0000313" key="3">
    <source>
        <dbReference type="Proteomes" id="UP001178461"/>
    </source>
</evidence>
<proteinExistence type="predicted"/>
<accession>A0AA35L4D6</accession>
<sequence>MNPSPRFTSRPSHRQEGTALRGRALTGPALATIDASKEWQTQAYVDPPAAKTIPNPQNGYIPCADTMTMQETLGDPVVLWTNTEAVARLNKLLEANRKGCLSSVLHSAFPSTSLDPQGTTPATTEHTANDESMDLSVSNTPSYQDFLLQRSANSPQPLAAPVTCDNLNLKCKQ</sequence>
<protein>
    <submittedName>
        <fullName evidence="2">Uncharacterized protein</fullName>
    </submittedName>
</protein>
<evidence type="ECO:0000313" key="2">
    <source>
        <dbReference type="EMBL" id="CAI5789621.1"/>
    </source>
</evidence>